<feature type="transmembrane region" description="Helical" evidence="7">
    <location>
        <begin position="38"/>
        <end position="60"/>
    </location>
</feature>
<organism evidence="9 10">
    <name type="scientific">Richelia sinica FACHB-800</name>
    <dbReference type="NCBI Taxonomy" id="1357546"/>
    <lineage>
        <taxon>Bacteria</taxon>
        <taxon>Bacillati</taxon>
        <taxon>Cyanobacteriota</taxon>
        <taxon>Cyanophyceae</taxon>
        <taxon>Nostocales</taxon>
        <taxon>Nostocaceae</taxon>
        <taxon>Richelia</taxon>
    </lineage>
</organism>
<sequence>MNFLRSEEHNSRSWVNEPIAEQLPVVDLNDFLPHIHKWTSVGVIVLVSIFCLGVGSTTVLKYKVTVKVPATIRPVGDLRLVESAISGMVQKIVVKENQIVSQGEAIAYVDDSRLQTQKMQLNSSIQQSQLQLIQIDAQLDEINTQIVAQANLISRTVVAGQAELVGTRRDFLDRQIRANAELTQARVALRLAKSQLERLQTEKVLTATIEEAQAALNLAKVQRDRLGRIATSGAISRSMVEEKEQAVKSAAAQLEQAKNNAKNQLEEKQQAFEVAQTNLDKARAAINPSNSSVIVAAERIRQEQAKGEANLAGLKQQQQNLLQQRLEMQKQMIRSRQELQQTQNDLNKSVIRAPIGGTILQLKLRNPGQVLQPSEAIAQIAPLNAPLLIKAYVPAQDINKVEVNQKVQMQVSACPYPDYGTLNGTVKTVAPDAIQPPKTDTPGINTSQPAGYEVTIEPENPYLQRGDRQCHLQPGMEGRADIISREETVMQFILRKGRLITDL</sequence>
<dbReference type="PANTHER" id="PTHR30386:SF26">
    <property type="entry name" value="TRANSPORT PROTEIN COMB"/>
    <property type="match status" value="1"/>
</dbReference>
<evidence type="ECO:0000313" key="10">
    <source>
        <dbReference type="Proteomes" id="UP000683511"/>
    </source>
</evidence>
<evidence type="ECO:0000313" key="9">
    <source>
        <dbReference type="EMBL" id="QXE21347.1"/>
    </source>
</evidence>
<evidence type="ECO:0000256" key="6">
    <source>
        <dbReference type="SAM" id="Coils"/>
    </source>
</evidence>
<keyword evidence="6" id="KW-0175">Coiled coil</keyword>
<keyword evidence="3 7" id="KW-0812">Transmembrane</keyword>
<dbReference type="RefSeq" id="WP_190605455.1">
    <property type="nucleotide sequence ID" value="NZ_CP021056.1"/>
</dbReference>
<dbReference type="AlphaFoldDB" id="A0A975T4L9"/>
<dbReference type="Pfam" id="PF26002">
    <property type="entry name" value="Beta-barrel_AprE"/>
    <property type="match status" value="1"/>
</dbReference>
<dbReference type="InterPro" id="IPR058982">
    <property type="entry name" value="Beta-barrel_AprE"/>
</dbReference>
<keyword evidence="10" id="KW-1185">Reference proteome</keyword>
<dbReference type="Proteomes" id="UP000683511">
    <property type="component" value="Chromosome"/>
</dbReference>
<proteinExistence type="inferred from homology"/>
<comment type="similarity">
    <text evidence="2">Belongs to the membrane fusion protein (MFP) (TC 8.A.1) family.</text>
</comment>
<gene>
    <name evidence="9" type="ORF">B6N60_00021</name>
</gene>
<keyword evidence="5 7" id="KW-0472">Membrane</keyword>
<evidence type="ECO:0000256" key="7">
    <source>
        <dbReference type="SAM" id="Phobius"/>
    </source>
</evidence>
<dbReference type="InterPro" id="IPR050739">
    <property type="entry name" value="MFP"/>
</dbReference>
<evidence type="ECO:0000256" key="4">
    <source>
        <dbReference type="ARBA" id="ARBA00022989"/>
    </source>
</evidence>
<evidence type="ECO:0000256" key="2">
    <source>
        <dbReference type="ARBA" id="ARBA00009477"/>
    </source>
</evidence>
<dbReference type="KEGG" id="rsin:B6N60_00021"/>
<keyword evidence="4 7" id="KW-1133">Transmembrane helix</keyword>
<dbReference type="PANTHER" id="PTHR30386">
    <property type="entry name" value="MEMBRANE FUSION SUBUNIT OF EMRAB-TOLC MULTIDRUG EFFLUX PUMP"/>
    <property type="match status" value="1"/>
</dbReference>
<feature type="coiled-coil region" evidence="6">
    <location>
        <begin position="240"/>
        <end position="345"/>
    </location>
</feature>
<dbReference type="Gene3D" id="1.10.287.470">
    <property type="entry name" value="Helix hairpin bin"/>
    <property type="match status" value="1"/>
</dbReference>
<dbReference type="GO" id="GO:0016020">
    <property type="term" value="C:membrane"/>
    <property type="evidence" value="ECO:0007669"/>
    <property type="project" value="UniProtKB-SubCell"/>
</dbReference>
<evidence type="ECO:0000256" key="5">
    <source>
        <dbReference type="ARBA" id="ARBA00023136"/>
    </source>
</evidence>
<evidence type="ECO:0000256" key="3">
    <source>
        <dbReference type="ARBA" id="ARBA00022692"/>
    </source>
</evidence>
<dbReference type="EMBL" id="CP021056">
    <property type="protein sequence ID" value="QXE21347.1"/>
    <property type="molecule type" value="Genomic_DNA"/>
</dbReference>
<dbReference type="Gene3D" id="2.40.30.170">
    <property type="match status" value="1"/>
</dbReference>
<accession>A0A975T4L9</accession>
<feature type="domain" description="AprE-like beta-barrel" evidence="8">
    <location>
        <begin position="387"/>
        <end position="483"/>
    </location>
</feature>
<reference evidence="9" key="1">
    <citation type="submission" date="2017-04" db="EMBL/GenBank/DDBJ databases">
        <title>Genome deletions in a multicellular cyanobacterial endosymbiont for morphological adaptation in marine diatoms.</title>
        <authorList>
            <person name="Wang Y."/>
            <person name="Gao H."/>
            <person name="Li R."/>
            <person name="Xu X."/>
        </authorList>
    </citation>
    <scope>NUCLEOTIDE SEQUENCE</scope>
    <source>
        <strain evidence="9">FACHB 800</strain>
    </source>
</reference>
<name>A0A975T4L9_9NOST</name>
<evidence type="ECO:0000256" key="1">
    <source>
        <dbReference type="ARBA" id="ARBA00004167"/>
    </source>
</evidence>
<evidence type="ECO:0000259" key="8">
    <source>
        <dbReference type="Pfam" id="PF26002"/>
    </source>
</evidence>
<protein>
    <submittedName>
        <fullName evidence="9">Secretion protein HlyD family protein</fullName>
    </submittedName>
</protein>
<comment type="subcellular location">
    <subcellularLocation>
        <location evidence="1">Membrane</location>
        <topology evidence="1">Single-pass membrane protein</topology>
    </subcellularLocation>
</comment>